<evidence type="ECO:0000313" key="20">
    <source>
        <dbReference type="EMBL" id="CAH1237975.1"/>
    </source>
</evidence>
<evidence type="ECO:0000256" key="10">
    <source>
        <dbReference type="ARBA" id="ARBA00023136"/>
    </source>
</evidence>
<dbReference type="Pfam" id="PF12947">
    <property type="entry name" value="EGF_3"/>
    <property type="match status" value="2"/>
</dbReference>
<evidence type="ECO:0000256" key="8">
    <source>
        <dbReference type="ARBA" id="ARBA00022837"/>
    </source>
</evidence>
<dbReference type="SMART" id="SM00723">
    <property type="entry name" value="AMOP"/>
    <property type="match status" value="1"/>
</dbReference>
<dbReference type="Pfam" id="PF00090">
    <property type="entry name" value="TSP_1"/>
    <property type="match status" value="1"/>
</dbReference>
<dbReference type="InterPro" id="IPR013032">
    <property type="entry name" value="EGF-like_CS"/>
</dbReference>
<evidence type="ECO:0000256" key="14">
    <source>
        <dbReference type="SAM" id="MobiDB-lite"/>
    </source>
</evidence>
<dbReference type="SMART" id="SM00209">
    <property type="entry name" value="TSP1"/>
    <property type="match status" value="1"/>
</dbReference>
<evidence type="ECO:0000259" key="18">
    <source>
        <dbReference type="PROSITE" id="PS51220"/>
    </source>
</evidence>
<feature type="compositionally biased region" description="Polar residues" evidence="14">
    <location>
        <begin position="1948"/>
        <end position="1959"/>
    </location>
</feature>
<comment type="subcellular location">
    <subcellularLocation>
        <location evidence="1">Membrane</location>
    </subcellularLocation>
    <subcellularLocation>
        <location evidence="2">Secreted</location>
    </subcellularLocation>
</comment>
<feature type="region of interest" description="Disordered" evidence="14">
    <location>
        <begin position="1948"/>
        <end position="2139"/>
    </location>
</feature>
<dbReference type="InterPro" id="IPR009030">
    <property type="entry name" value="Growth_fac_rcpt_cys_sf"/>
</dbReference>
<feature type="compositionally biased region" description="Polar residues" evidence="14">
    <location>
        <begin position="1716"/>
        <end position="1738"/>
    </location>
</feature>
<feature type="compositionally biased region" description="Low complexity" evidence="14">
    <location>
        <begin position="1592"/>
        <end position="1610"/>
    </location>
</feature>
<dbReference type="OrthoDB" id="10045365at2759"/>
<feature type="region of interest" description="Disordered" evidence="14">
    <location>
        <begin position="1890"/>
        <end position="1928"/>
    </location>
</feature>
<evidence type="ECO:0000259" key="16">
    <source>
        <dbReference type="PROSITE" id="PS50026"/>
    </source>
</evidence>
<dbReference type="InterPro" id="IPR036383">
    <property type="entry name" value="TSP1_rpt_sf"/>
</dbReference>
<dbReference type="Pfam" id="PF23263">
    <property type="entry name" value="C8-3_MUC4"/>
    <property type="match status" value="1"/>
</dbReference>
<dbReference type="PANTHER" id="PTHR24034">
    <property type="entry name" value="EGF-LIKE DOMAIN-CONTAINING PROTEIN"/>
    <property type="match status" value="1"/>
</dbReference>
<comment type="caution">
    <text evidence="13">Lacks conserved residue(s) required for the propagation of feature annotation.</text>
</comment>
<dbReference type="EMBL" id="OV696695">
    <property type="protein sequence ID" value="CAH1237975.1"/>
    <property type="molecule type" value="Genomic_DNA"/>
</dbReference>
<feature type="compositionally biased region" description="Polar residues" evidence="14">
    <location>
        <begin position="1673"/>
        <end position="1708"/>
    </location>
</feature>
<feature type="compositionally biased region" description="Low complexity" evidence="14">
    <location>
        <begin position="1566"/>
        <end position="1577"/>
    </location>
</feature>
<feature type="compositionally biased region" description="Low complexity" evidence="14">
    <location>
        <begin position="1620"/>
        <end position="1638"/>
    </location>
</feature>
<feature type="domain" description="NIDO" evidence="18">
    <location>
        <begin position="318"/>
        <end position="469"/>
    </location>
</feature>
<dbReference type="GO" id="GO:0007160">
    <property type="term" value="P:cell-matrix adhesion"/>
    <property type="evidence" value="ECO:0007669"/>
    <property type="project" value="InterPro"/>
</dbReference>
<dbReference type="PROSITE" id="PS51220">
    <property type="entry name" value="NIDO"/>
    <property type="match status" value="1"/>
</dbReference>
<dbReference type="FunFam" id="2.10.25.10:FF:000038">
    <property type="entry name" value="Fibrillin 2"/>
    <property type="match status" value="3"/>
</dbReference>
<evidence type="ECO:0000259" key="19">
    <source>
        <dbReference type="PROSITE" id="PS51233"/>
    </source>
</evidence>
<dbReference type="InterPro" id="IPR056619">
    <property type="entry name" value="C8-3_MUC4"/>
</dbReference>
<feature type="domain" description="EGF-like" evidence="16">
    <location>
        <begin position="1331"/>
        <end position="1374"/>
    </location>
</feature>
<dbReference type="Pfam" id="PF12661">
    <property type="entry name" value="hEGF"/>
    <property type="match status" value="1"/>
</dbReference>
<feature type="compositionally biased region" description="Polar residues" evidence="14">
    <location>
        <begin position="1890"/>
        <end position="1926"/>
    </location>
</feature>
<keyword evidence="10 15" id="KW-0472">Membrane</keyword>
<feature type="compositionally biased region" description="Low complexity" evidence="14">
    <location>
        <begin position="1964"/>
        <end position="1982"/>
    </location>
</feature>
<feature type="compositionally biased region" description="Low complexity" evidence="14">
    <location>
        <begin position="1652"/>
        <end position="1661"/>
    </location>
</feature>
<dbReference type="InterPro" id="IPR001846">
    <property type="entry name" value="VWF_type-D"/>
</dbReference>
<dbReference type="GO" id="GO:0071944">
    <property type="term" value="C:cell periphery"/>
    <property type="evidence" value="ECO:0007669"/>
    <property type="project" value="UniProtKB-ARBA"/>
</dbReference>
<keyword evidence="4 13" id="KW-0245">EGF-like domain</keyword>
<dbReference type="InterPro" id="IPR001881">
    <property type="entry name" value="EGF-like_Ca-bd_dom"/>
</dbReference>
<dbReference type="GO" id="GO:0005576">
    <property type="term" value="C:extracellular region"/>
    <property type="evidence" value="ECO:0007669"/>
    <property type="project" value="UniProtKB-SubCell"/>
</dbReference>
<feature type="disulfide bond" evidence="13">
    <location>
        <begin position="1051"/>
        <end position="1060"/>
    </location>
</feature>
<dbReference type="PANTHER" id="PTHR24034:SF205">
    <property type="entry name" value="NIDOGEN"/>
    <property type="match status" value="1"/>
</dbReference>
<keyword evidence="5 15" id="KW-0812">Transmembrane</keyword>
<dbReference type="InterPro" id="IPR000152">
    <property type="entry name" value="EGF-type_Asp/Asn_hydroxyl_site"/>
</dbReference>
<evidence type="ECO:0000256" key="5">
    <source>
        <dbReference type="ARBA" id="ARBA00022692"/>
    </source>
</evidence>
<evidence type="ECO:0000256" key="1">
    <source>
        <dbReference type="ARBA" id="ARBA00004370"/>
    </source>
</evidence>
<dbReference type="CDD" id="cd00054">
    <property type="entry name" value="EGF_CA"/>
    <property type="match status" value="7"/>
</dbReference>
<feature type="domain" description="VWFD" evidence="19">
    <location>
        <begin position="636"/>
        <end position="846"/>
    </location>
</feature>
<proteinExistence type="predicted"/>
<dbReference type="InterPro" id="IPR049883">
    <property type="entry name" value="NOTCH1_EGF-like"/>
</dbReference>
<reference evidence="20" key="1">
    <citation type="submission" date="2022-01" db="EMBL/GenBank/DDBJ databases">
        <authorList>
            <person name="Braso-Vives M."/>
        </authorList>
    </citation>
    <scope>NUCLEOTIDE SEQUENCE</scope>
</reference>
<gene>
    <name evidence="20" type="primary">FBN3</name>
    <name evidence="20" type="ORF">BLAG_LOCUS2746</name>
</gene>
<feature type="domain" description="AMOP" evidence="17">
    <location>
        <begin position="490"/>
        <end position="624"/>
    </location>
</feature>
<feature type="domain" description="EGF-like" evidence="16">
    <location>
        <begin position="159"/>
        <end position="198"/>
    </location>
</feature>
<keyword evidence="8" id="KW-0106">Calcium</keyword>
<dbReference type="SUPFAM" id="SSF82895">
    <property type="entry name" value="TSP-1 type 1 repeat"/>
    <property type="match status" value="1"/>
</dbReference>
<keyword evidence="12" id="KW-0325">Glycoprotein</keyword>
<evidence type="ECO:0000256" key="9">
    <source>
        <dbReference type="ARBA" id="ARBA00022989"/>
    </source>
</evidence>
<evidence type="ECO:0000256" key="15">
    <source>
        <dbReference type="SAM" id="Phobius"/>
    </source>
</evidence>
<dbReference type="InterPro" id="IPR018097">
    <property type="entry name" value="EGF_Ca-bd_CS"/>
</dbReference>
<protein>
    <submittedName>
        <fullName evidence="20">FBN3 protein</fullName>
    </submittedName>
</protein>
<evidence type="ECO:0000256" key="13">
    <source>
        <dbReference type="PROSITE-ProRule" id="PRU00076"/>
    </source>
</evidence>
<keyword evidence="9 15" id="KW-1133">Transmembrane helix</keyword>
<dbReference type="Pfam" id="PF06119">
    <property type="entry name" value="NIDO"/>
    <property type="match status" value="1"/>
</dbReference>
<dbReference type="SMART" id="SM00539">
    <property type="entry name" value="NIDO"/>
    <property type="match status" value="1"/>
</dbReference>
<accession>A0A8J9YMQ8</accession>
<dbReference type="SMART" id="SM00181">
    <property type="entry name" value="EGF"/>
    <property type="match status" value="16"/>
</dbReference>
<dbReference type="InterPro" id="IPR000742">
    <property type="entry name" value="EGF"/>
</dbReference>
<evidence type="ECO:0000256" key="2">
    <source>
        <dbReference type="ARBA" id="ARBA00004613"/>
    </source>
</evidence>
<keyword evidence="6" id="KW-0732">Signal</keyword>
<feature type="compositionally biased region" description="Low complexity" evidence="14">
    <location>
        <begin position="1739"/>
        <end position="1749"/>
    </location>
</feature>
<dbReference type="PROSITE" id="PS01187">
    <property type="entry name" value="EGF_CA"/>
    <property type="match status" value="5"/>
</dbReference>
<dbReference type="SMART" id="SM00216">
    <property type="entry name" value="VWD"/>
    <property type="match status" value="1"/>
</dbReference>
<dbReference type="InterPro" id="IPR003886">
    <property type="entry name" value="NIDO_dom"/>
</dbReference>
<evidence type="ECO:0000256" key="7">
    <source>
        <dbReference type="ARBA" id="ARBA00022737"/>
    </source>
</evidence>
<evidence type="ECO:0000256" key="11">
    <source>
        <dbReference type="ARBA" id="ARBA00023157"/>
    </source>
</evidence>
<evidence type="ECO:0000256" key="12">
    <source>
        <dbReference type="ARBA" id="ARBA00023180"/>
    </source>
</evidence>
<evidence type="ECO:0000259" key="17">
    <source>
        <dbReference type="PROSITE" id="PS50856"/>
    </source>
</evidence>
<dbReference type="PROSITE" id="PS51233">
    <property type="entry name" value="VWFD"/>
    <property type="match status" value="1"/>
</dbReference>
<name>A0A8J9YMQ8_BRALA</name>
<evidence type="ECO:0000313" key="21">
    <source>
        <dbReference type="Proteomes" id="UP000838412"/>
    </source>
</evidence>
<evidence type="ECO:0000256" key="4">
    <source>
        <dbReference type="ARBA" id="ARBA00022536"/>
    </source>
</evidence>
<dbReference type="InterPro" id="IPR000884">
    <property type="entry name" value="TSP1_rpt"/>
</dbReference>
<dbReference type="GO" id="GO:0005509">
    <property type="term" value="F:calcium ion binding"/>
    <property type="evidence" value="ECO:0007669"/>
    <property type="project" value="InterPro"/>
</dbReference>
<keyword evidence="3" id="KW-0964">Secreted</keyword>
<dbReference type="Gene3D" id="2.10.25.10">
    <property type="entry name" value="Laminin"/>
    <property type="match status" value="13"/>
</dbReference>
<dbReference type="PROSITE" id="PS00010">
    <property type="entry name" value="ASX_HYDROXYL"/>
    <property type="match status" value="7"/>
</dbReference>
<dbReference type="SUPFAM" id="SSF57184">
    <property type="entry name" value="Growth factor receptor domain"/>
    <property type="match status" value="2"/>
</dbReference>
<dbReference type="SMART" id="SM00179">
    <property type="entry name" value="EGF_CA"/>
    <property type="match status" value="12"/>
</dbReference>
<keyword evidence="7" id="KW-0677">Repeat</keyword>
<dbReference type="Proteomes" id="UP000838412">
    <property type="component" value="Chromosome 10"/>
</dbReference>
<feature type="compositionally biased region" description="Acidic residues" evidence="14">
    <location>
        <begin position="2119"/>
        <end position="2130"/>
    </location>
</feature>
<dbReference type="Pfam" id="PF07645">
    <property type="entry name" value="EGF_CA"/>
    <property type="match status" value="8"/>
</dbReference>
<feature type="transmembrane region" description="Helical" evidence="15">
    <location>
        <begin position="1801"/>
        <end position="1825"/>
    </location>
</feature>
<keyword evidence="21" id="KW-1185">Reference proteome</keyword>
<feature type="domain" description="EGF-like" evidence="16">
    <location>
        <begin position="1020"/>
        <end position="1061"/>
    </location>
</feature>
<feature type="compositionally biased region" description="Polar residues" evidence="14">
    <location>
        <begin position="2003"/>
        <end position="2018"/>
    </location>
</feature>
<dbReference type="InterPro" id="IPR050751">
    <property type="entry name" value="ECM_structural_protein"/>
</dbReference>
<feature type="domain" description="EGF-like" evidence="16">
    <location>
        <begin position="1416"/>
        <end position="1456"/>
    </location>
</feature>
<dbReference type="InterPro" id="IPR005533">
    <property type="entry name" value="AMOP_dom"/>
</dbReference>
<organism evidence="20 21">
    <name type="scientific">Branchiostoma lanceolatum</name>
    <name type="common">Common lancelet</name>
    <name type="synonym">Amphioxus lanceolatum</name>
    <dbReference type="NCBI Taxonomy" id="7740"/>
    <lineage>
        <taxon>Eukaryota</taxon>
        <taxon>Metazoa</taxon>
        <taxon>Chordata</taxon>
        <taxon>Cephalochordata</taxon>
        <taxon>Leptocardii</taxon>
        <taxon>Amphioxiformes</taxon>
        <taxon>Branchiostomatidae</taxon>
        <taxon>Branchiostoma</taxon>
    </lineage>
</organism>
<feature type="compositionally biased region" description="Low complexity" evidence="14">
    <location>
        <begin position="2037"/>
        <end position="2088"/>
    </location>
</feature>
<dbReference type="PROSITE" id="PS50092">
    <property type="entry name" value="TSP1"/>
    <property type="match status" value="1"/>
</dbReference>
<dbReference type="Gene3D" id="2.20.100.10">
    <property type="entry name" value="Thrombospondin type-1 (TSP1) repeat"/>
    <property type="match status" value="1"/>
</dbReference>
<dbReference type="FunFam" id="2.10.25.10:FF:000240">
    <property type="entry name" value="Vitamin K-dependent protein S"/>
    <property type="match status" value="1"/>
</dbReference>
<evidence type="ECO:0000256" key="3">
    <source>
        <dbReference type="ARBA" id="ARBA00022525"/>
    </source>
</evidence>
<dbReference type="PROSITE" id="PS50026">
    <property type="entry name" value="EGF_3"/>
    <property type="match status" value="6"/>
</dbReference>
<feature type="domain" description="EGF-like" evidence="16">
    <location>
        <begin position="118"/>
        <end position="158"/>
    </location>
</feature>
<dbReference type="FunFam" id="2.10.25.10:FF:000010">
    <property type="entry name" value="Pro-epidermal growth factor"/>
    <property type="match status" value="1"/>
</dbReference>
<dbReference type="Pfam" id="PF00094">
    <property type="entry name" value="VWD"/>
    <property type="match status" value="1"/>
</dbReference>
<evidence type="ECO:0000256" key="6">
    <source>
        <dbReference type="ARBA" id="ARBA00022729"/>
    </source>
</evidence>
<dbReference type="InterPro" id="IPR024731">
    <property type="entry name" value="NELL2-like_EGF"/>
</dbReference>
<sequence>MTQTTLACIDGQYGAWSEWSNCSAYCGLGIQTRTRLCNNPPPSDCGRYCIGQDTEIKNCHSKECEEGIIDWCSDEEDRCGQVAHGGICSLLEDDYLCSCQPGWKIHHNNNGTFEHCHDIEECELGSHDCDPVAICTNTLGGYTCECPAGYDGNGTHCEDVDECATSNATNCDDHAYCQNLAGGYTCVCEFGFKSSVDEGTGFVGQCIEDRFYPFGVDQEDFRLTASSARNRQSLTRSGHHLVMEEASSTLIGVENGIPLFGGIICNSVYVSENGLLVITSTKAEEQEYINEYLAFRHPESMDSVLESNRTNVCGVLAAFWSNNRFNGLRTNQGPRVWYQAYTNTSGNILQRSNQDVARYFPGTSDYRATFTLVATWEDMVPDWETADGETNTFQAVLTTDNVNTYVWYLYKDQGMTWVPNYLPDVIQFAGYPARVGYAVRNSYTSEEDHNSAQWAWVSSEENVYRIDQKVSMTTNMTGRIAYRLENNGPDFVNPVKACRDWYNEEPDPDSWAREVMDTCPGYLSQAREEIGLWEAISSSEKGHVCFQRRFALSTGGNLDCCYKKEDQGLITSLHMWNKGTGFVHKYEKSTNETSEYYLRDYLPRMWCCRRSRSDKCCELYAEKRPTASHRKYTASFLATAYGEPHIRTLDGRTYTFNGHGEYVMLRSTADAPHTFMMQGRTDRPVMDGVRIRATVFTAIAVQQPNNKVQVYLDSNGTGVRVTIDDESIPLAAIADGSRTKFNDGLITVIHDAGKTSICGVVISYPSGISASIKAQAGLLTFVLGLGADMRSNLQGLLGNLNGDPNDDFILPNGSYVHATTPDEPTEKELYYNFGKMWSTRSVCLCDHTDVNNVTLFHNYPTDPSHNSPENYGDDNFVPKFFDDDDLFPNEETRKMAMAACGADNRECIYDIALTSQVDIGLTTTQSETEYRTSNEILRNNAPEVFAPTEIRAVVNKTYTTKVRGMDACPYVNIAVTGAGTLIKSGNYSADFTWTPTSEQFVAIEFTVSDDMGASTITVPDVTVCACQNGGTCDFDGVTDRVEGFALAVCICPTGFIGTTCQTDVDACEGNPCFQGVECTDQPAPLAPGQPGYICGACPFDMVGNGETCADLNECLLDLSDRRVHQCVNADCENTPGSYSCVCHDGFAKEGDSRICTDIDECRSLNTNDCDPLHGICNNTVGSYTCSCQAGCYTNDNGRTCLDINECMTQNGGCERLCTNTKGSYSCECGVAYVLAEDGHTCEELDECAAEHVCEQICVDKVGYYDCECDELFTLNLDGRTCDPIINCSTNNPCTPPPIGHCAMNLTDSGDLEEQCVCAAGYKILPNNTCADINECDNGHKCDEHGDCVNTEGSYECSCHLGYKLDKDHGKRHCRNIDECAIDNGNCTHMCVDTLGSFYCTCPLGMVLDKDMCTCVDIDECAENLAECSVNARCNNTSPGYDCICDAGYTGDGIKCGDINECLYQDVHDVRCKVGCQNTLGSFVCICSIGWQRDNDSISCTDMDECLLGKDGCDHNCQNAPGSYTCSCREGYLLRPDGHTCRPNLSSVRTTAQPVTLPPLPPRPSEHPSTTTTQTTKTSRPETVTLPPRTVSSEKPSTTTTQTTKTSRPETVTLPPRTVSSEKPSTTTTQTTKTSRPETVTLPPRTVSSEKPSTTTTQTTQTSRRETVTLPPRTVSSEKPGKTTTQAIQTSRQETVTLPPRTVSSEKPSTTTTQTTKASQRETVTLPQRTVSSEKPSIKTTTQTSERTETSSATLMAACRGGCGAGGRCEIVNGSSTCVCDPGFQLTNGTCVGAVIPVKTKVLLPAVALSIGIPLLCLVCACLAAYRRRRKQVKYYTIDGGSTNSGGRWIWLPKREGSSSSGYFTWTQNTPNSGSIDSIYNSNGFPWTYSTPNQSSKNSDMNSNSFPWTYSTPNQSANNSDMNSNDFPWTYSKPKPKDFPWTFWKTNTDSGNSDSKSNDFPWTYSKPNQSSNSSSDGKSNDSPWTYSKPNNSSDNSDRNSNDSPRTFSKPNCNSTSSDSQELELPGLNRYLPYPNSYRSLRSLSSGSMSRRSLSSRLTGTLSNMSSMTSLGSSYRRNNSPSSPRANPSRFCIQRPRFIDPSAFKEKNDDPPQSEELKDDKDDDDDDHEEEETKQACFNLL</sequence>
<dbReference type="PROSITE" id="PS00022">
    <property type="entry name" value="EGF_1"/>
    <property type="match status" value="1"/>
</dbReference>
<dbReference type="FunFam" id="2.10.25.10:FF:000005">
    <property type="entry name" value="Fibrillin 2"/>
    <property type="match status" value="1"/>
</dbReference>
<keyword evidence="11 13" id="KW-1015">Disulfide bond</keyword>
<dbReference type="PROSITE" id="PS50856">
    <property type="entry name" value="AMOP"/>
    <property type="match status" value="1"/>
</dbReference>
<dbReference type="SUPFAM" id="SSF57196">
    <property type="entry name" value="EGF/Laminin"/>
    <property type="match status" value="6"/>
</dbReference>
<dbReference type="FunFam" id="2.10.25.10:FF:000014">
    <property type="entry name" value="Latent-transforming growth factor beta-binding protein 3"/>
    <property type="match status" value="1"/>
</dbReference>
<dbReference type="Pfam" id="PF14670">
    <property type="entry name" value="FXa_inhibition"/>
    <property type="match status" value="1"/>
</dbReference>
<dbReference type="GO" id="GO:0016020">
    <property type="term" value="C:membrane"/>
    <property type="evidence" value="ECO:0007669"/>
    <property type="project" value="UniProtKB-SubCell"/>
</dbReference>
<dbReference type="FunFam" id="2.20.100.10:FF:000007">
    <property type="entry name" value="Thrombospondin 1"/>
    <property type="match status" value="1"/>
</dbReference>
<feature type="region of interest" description="Disordered" evidence="14">
    <location>
        <begin position="1542"/>
        <end position="1749"/>
    </location>
</feature>
<feature type="domain" description="EGF-like" evidence="16">
    <location>
        <begin position="1157"/>
        <end position="1201"/>
    </location>
</feature>
<feature type="compositionally biased region" description="Basic and acidic residues" evidence="14">
    <location>
        <begin position="2101"/>
        <end position="2118"/>
    </location>
</feature>
<dbReference type="PROSITE" id="PS01186">
    <property type="entry name" value="EGF_2"/>
    <property type="match status" value="5"/>
</dbReference>